<dbReference type="Gene3D" id="3.30.70.2970">
    <property type="entry name" value="Protein of unknown function (DUF541), domain 2"/>
    <property type="match status" value="1"/>
</dbReference>
<evidence type="ECO:0000313" key="3">
    <source>
        <dbReference type="Proteomes" id="UP000468943"/>
    </source>
</evidence>
<comment type="caution">
    <text evidence="2">The sequence shown here is derived from an EMBL/GenBank/DDBJ whole genome shotgun (WGS) entry which is preliminary data.</text>
</comment>
<gene>
    <name evidence="2" type="ORF">GRI36_07585</name>
</gene>
<dbReference type="RefSeq" id="WP_160597906.1">
    <property type="nucleotide sequence ID" value="NZ_WTYS01000001.1"/>
</dbReference>
<feature type="signal peptide" evidence="1">
    <location>
        <begin position="1"/>
        <end position="23"/>
    </location>
</feature>
<dbReference type="GO" id="GO:0006974">
    <property type="term" value="P:DNA damage response"/>
    <property type="evidence" value="ECO:0007669"/>
    <property type="project" value="TreeGrafter"/>
</dbReference>
<reference evidence="2 3" key="1">
    <citation type="submission" date="2019-12" db="EMBL/GenBank/DDBJ databases">
        <title>Genomic-based taxomic classification of the family Erythrobacteraceae.</title>
        <authorList>
            <person name="Xu L."/>
        </authorList>
    </citation>
    <scope>NUCLEOTIDE SEQUENCE [LARGE SCALE GENOMIC DNA]</scope>
    <source>
        <strain evidence="2 3">JCM 17802</strain>
    </source>
</reference>
<organism evidence="2 3">
    <name type="scientific">Pontixanthobacter gangjinensis</name>
    <dbReference type="NCBI Taxonomy" id="1028742"/>
    <lineage>
        <taxon>Bacteria</taxon>
        <taxon>Pseudomonadati</taxon>
        <taxon>Pseudomonadota</taxon>
        <taxon>Alphaproteobacteria</taxon>
        <taxon>Sphingomonadales</taxon>
        <taxon>Erythrobacteraceae</taxon>
        <taxon>Pontixanthobacter</taxon>
    </lineage>
</organism>
<feature type="chain" id="PRO_5026344437" evidence="1">
    <location>
        <begin position="24"/>
        <end position="240"/>
    </location>
</feature>
<dbReference type="EMBL" id="WTYS01000001">
    <property type="protein sequence ID" value="MXO56742.1"/>
    <property type="molecule type" value="Genomic_DNA"/>
</dbReference>
<name>A0A6I4SQ73_9SPHN</name>
<dbReference type="Proteomes" id="UP000468943">
    <property type="component" value="Unassembled WGS sequence"/>
</dbReference>
<evidence type="ECO:0000256" key="1">
    <source>
        <dbReference type="SAM" id="SignalP"/>
    </source>
</evidence>
<dbReference type="Gene3D" id="3.30.110.170">
    <property type="entry name" value="Protein of unknown function (DUF541), domain 1"/>
    <property type="match status" value="1"/>
</dbReference>
<accession>A0A6I4SQ73</accession>
<dbReference type="InterPro" id="IPR052022">
    <property type="entry name" value="26kDa_periplasmic_antigen"/>
</dbReference>
<evidence type="ECO:0000313" key="2">
    <source>
        <dbReference type="EMBL" id="MXO56742.1"/>
    </source>
</evidence>
<proteinExistence type="predicted"/>
<protein>
    <submittedName>
        <fullName evidence="2">DUF541 domain-containing protein</fullName>
    </submittedName>
</protein>
<dbReference type="PANTHER" id="PTHR34387:SF2">
    <property type="entry name" value="SLR1258 PROTEIN"/>
    <property type="match status" value="1"/>
</dbReference>
<dbReference type="AlphaFoldDB" id="A0A6I4SQ73"/>
<keyword evidence="3" id="KW-1185">Reference proteome</keyword>
<sequence length="240" mass="25576">MIRLKHALGALALASLSPSAAFAQQEVLEFAKDGRSVISVSGAGEVSKAPDVAVFVAAGEAIAENSVKMRSVFQTLEELGIAESDIQTSNVGVEPVMEERGRQFSANDTRIPKIIGYRAMNALQIRQRSLDDYGAVLDALIAAGANMVRGPNFGLADDLAERDEARVLAVQDARRKATLYAGAADMKVARILVIDDGSASSYGTPRNQFGFLEAMESTPLAKGEITVSQSVQIIFELESK</sequence>
<keyword evidence="1" id="KW-0732">Signal</keyword>
<dbReference type="PANTHER" id="PTHR34387">
    <property type="entry name" value="SLR1258 PROTEIN"/>
    <property type="match status" value="1"/>
</dbReference>
<dbReference type="Pfam" id="PF04402">
    <property type="entry name" value="SIMPL"/>
    <property type="match status" value="1"/>
</dbReference>
<dbReference type="OrthoDB" id="9813144at2"/>
<dbReference type="InterPro" id="IPR007497">
    <property type="entry name" value="SIMPL/DUF541"/>
</dbReference>